<dbReference type="Proteomes" id="UP000184196">
    <property type="component" value="Unassembled WGS sequence"/>
</dbReference>
<evidence type="ECO:0000256" key="3">
    <source>
        <dbReference type="ARBA" id="ARBA00011887"/>
    </source>
</evidence>
<dbReference type="InterPro" id="IPR036280">
    <property type="entry name" value="Multihaem_cyt_sf"/>
</dbReference>
<feature type="signal peptide" evidence="11">
    <location>
        <begin position="1"/>
        <end position="25"/>
    </location>
</feature>
<dbReference type="GO" id="GO:0019645">
    <property type="term" value="P:anaerobic electron transport chain"/>
    <property type="evidence" value="ECO:0007669"/>
    <property type="project" value="TreeGrafter"/>
</dbReference>
<keyword evidence="6 11" id="KW-0732">Signal</keyword>
<evidence type="ECO:0000256" key="9">
    <source>
        <dbReference type="ARBA" id="ARBA00023004"/>
    </source>
</evidence>
<keyword evidence="4" id="KW-0349">Heme</keyword>
<evidence type="ECO:0000256" key="6">
    <source>
        <dbReference type="ARBA" id="ARBA00022729"/>
    </source>
</evidence>
<evidence type="ECO:0000256" key="10">
    <source>
        <dbReference type="ARBA" id="ARBA00049131"/>
    </source>
</evidence>
<gene>
    <name evidence="12" type="ORF">SAMN02745218_00275</name>
</gene>
<dbReference type="PROSITE" id="PS51257">
    <property type="entry name" value="PROKAR_LIPOPROTEIN"/>
    <property type="match status" value="1"/>
</dbReference>
<dbReference type="PANTHER" id="PTHR30633:SF0">
    <property type="entry name" value="CYTOCHROME C-552"/>
    <property type="match status" value="1"/>
</dbReference>
<dbReference type="Gene3D" id="1.10.1130.10">
    <property type="entry name" value="Flavocytochrome C3, Chain A"/>
    <property type="match status" value="1"/>
</dbReference>
<comment type="catalytic activity">
    <reaction evidence="10">
        <text>6 Fe(III)-[cytochrome c] + NH4(+) + 2 H2O = 6 Fe(II)-[cytochrome c] + nitrite + 8 H(+)</text>
        <dbReference type="Rhea" id="RHEA:13089"/>
        <dbReference type="Rhea" id="RHEA-COMP:10350"/>
        <dbReference type="Rhea" id="RHEA-COMP:14399"/>
        <dbReference type="ChEBI" id="CHEBI:15377"/>
        <dbReference type="ChEBI" id="CHEBI:15378"/>
        <dbReference type="ChEBI" id="CHEBI:16301"/>
        <dbReference type="ChEBI" id="CHEBI:28938"/>
        <dbReference type="ChEBI" id="CHEBI:29033"/>
        <dbReference type="ChEBI" id="CHEBI:29034"/>
        <dbReference type="EC" id="1.7.2.2"/>
    </reaction>
</comment>
<protein>
    <recommendedName>
        <fullName evidence="3">nitrite reductase (cytochrome; ammonia-forming)</fullName>
        <ecNumber evidence="3">1.7.2.2</ecNumber>
    </recommendedName>
</protein>
<dbReference type="CDD" id="cd00548">
    <property type="entry name" value="NrfA-like"/>
    <property type="match status" value="1"/>
</dbReference>
<organism evidence="12 13">
    <name type="scientific">Desulfofundulus australicus DSM 11792</name>
    <dbReference type="NCBI Taxonomy" id="1121425"/>
    <lineage>
        <taxon>Bacteria</taxon>
        <taxon>Bacillati</taxon>
        <taxon>Bacillota</taxon>
        <taxon>Clostridia</taxon>
        <taxon>Eubacteriales</taxon>
        <taxon>Peptococcaceae</taxon>
        <taxon>Desulfofundulus</taxon>
    </lineage>
</organism>
<feature type="chain" id="PRO_5038463881" description="nitrite reductase (cytochrome; ammonia-forming)" evidence="11">
    <location>
        <begin position="26"/>
        <end position="469"/>
    </location>
</feature>
<evidence type="ECO:0000256" key="1">
    <source>
        <dbReference type="ARBA" id="ARBA00004196"/>
    </source>
</evidence>
<proteinExistence type="inferred from homology"/>
<comment type="similarity">
    <text evidence="2">Belongs to the cytochrome c-552 family.</text>
</comment>
<dbReference type="PIRSF" id="PIRSF000243">
    <property type="entry name" value="Cyt_c552"/>
    <property type="match status" value="1"/>
</dbReference>
<evidence type="ECO:0000313" key="13">
    <source>
        <dbReference type="Proteomes" id="UP000184196"/>
    </source>
</evidence>
<dbReference type="GO" id="GO:0042279">
    <property type="term" value="F:nitrite reductase (cytochrome, ammonia-forming) activity"/>
    <property type="evidence" value="ECO:0007669"/>
    <property type="project" value="UniProtKB-EC"/>
</dbReference>
<dbReference type="SUPFAM" id="SSF48695">
    <property type="entry name" value="Multiheme cytochromes"/>
    <property type="match status" value="1"/>
</dbReference>
<evidence type="ECO:0000256" key="8">
    <source>
        <dbReference type="ARBA" id="ARBA00023002"/>
    </source>
</evidence>
<dbReference type="InterPro" id="IPR003321">
    <property type="entry name" value="Cyt_c552"/>
</dbReference>
<keyword evidence="9" id="KW-0408">Iron</keyword>
<accession>A0A1M4TC39</accession>
<name>A0A1M4TC39_9FIRM</name>
<dbReference type="EC" id="1.7.2.2" evidence="3"/>
<keyword evidence="5" id="KW-0479">Metal-binding</keyword>
<keyword evidence="13" id="KW-1185">Reference proteome</keyword>
<evidence type="ECO:0000256" key="11">
    <source>
        <dbReference type="SAM" id="SignalP"/>
    </source>
</evidence>
<evidence type="ECO:0000256" key="7">
    <source>
        <dbReference type="ARBA" id="ARBA00022837"/>
    </source>
</evidence>
<evidence type="ECO:0000256" key="2">
    <source>
        <dbReference type="ARBA" id="ARBA00009288"/>
    </source>
</evidence>
<dbReference type="Gene3D" id="1.20.140.10">
    <property type="entry name" value="Butyryl-CoA Dehydrogenase, subunit A, domain 3"/>
    <property type="match status" value="1"/>
</dbReference>
<dbReference type="Pfam" id="PF02335">
    <property type="entry name" value="Cytochrom_C552"/>
    <property type="match status" value="1"/>
</dbReference>
<dbReference type="AlphaFoldDB" id="A0A1M4TC39"/>
<dbReference type="EMBL" id="FQUW01000005">
    <property type="protein sequence ID" value="SHE42030.1"/>
    <property type="molecule type" value="Genomic_DNA"/>
</dbReference>
<evidence type="ECO:0000313" key="12">
    <source>
        <dbReference type="EMBL" id="SHE42030.1"/>
    </source>
</evidence>
<evidence type="ECO:0000256" key="4">
    <source>
        <dbReference type="ARBA" id="ARBA00022617"/>
    </source>
</evidence>
<dbReference type="GO" id="GO:0030288">
    <property type="term" value="C:outer membrane-bounded periplasmic space"/>
    <property type="evidence" value="ECO:0007669"/>
    <property type="project" value="TreeGrafter"/>
</dbReference>
<keyword evidence="8" id="KW-0560">Oxidoreductase</keyword>
<dbReference type="GO" id="GO:0046872">
    <property type="term" value="F:metal ion binding"/>
    <property type="evidence" value="ECO:0007669"/>
    <property type="project" value="UniProtKB-KW"/>
</dbReference>
<keyword evidence="7" id="KW-0106">Calcium</keyword>
<dbReference type="PANTHER" id="PTHR30633">
    <property type="entry name" value="CYTOCHROME C-552 RESPIRATORY NITRITE REDUCTASE"/>
    <property type="match status" value="1"/>
</dbReference>
<comment type="subcellular location">
    <subcellularLocation>
        <location evidence="1">Cell envelope</location>
    </subcellularLocation>
</comment>
<dbReference type="OrthoDB" id="9780421at2"/>
<evidence type="ECO:0000256" key="5">
    <source>
        <dbReference type="ARBA" id="ARBA00022723"/>
    </source>
</evidence>
<dbReference type="RefSeq" id="WP_083543025.1">
    <property type="nucleotide sequence ID" value="NZ_FQUW01000005.1"/>
</dbReference>
<sequence length="469" mass="53129">MKKTWWAWLPVLILLLLAGCAPPRAEKVKTASIPPGEVDPAVWGKVYPLEYDSFMMTKEGGQGESKYKGSEPRDKLSEYPFQLVLLDGWGMGVEFNEPRGHVYMLKDQLDVDPSRRKAGGVCLSCKSPYAPQLKEQMGLAYFQEPYDRVHAMIPENHAELGLSCIDCHDPASMDLKLSRWFMDDALKALGKDPASLTRQEKRTLVCAQCHNTYVIPKDKNMKSTGLFLPWQESEWGKITIEDIESVIKSDPANLEWKNNPTGIKLGHIRHPEFELYSNGSVHWRAGVACADCHMPYERVGNSKISSHHVQSPLKDNMRACTQCHNQDPQWLREQVILIQDRVNNLYTRAGNAAAQAARAIELANKTSGVDRQLLDQAKRFYEKAYYRVTFIGAENSMGFHNPEEALRVLGDGLYYADQALMKAREALVKAGVEVPDKFDLELSRYAKRGTKEVPYRPEQNLEFTFDGTK</sequence>
<dbReference type="GO" id="GO:0020037">
    <property type="term" value="F:heme binding"/>
    <property type="evidence" value="ECO:0007669"/>
    <property type="project" value="TreeGrafter"/>
</dbReference>
<reference evidence="13" key="1">
    <citation type="submission" date="2016-11" db="EMBL/GenBank/DDBJ databases">
        <authorList>
            <person name="Varghese N."/>
            <person name="Submissions S."/>
        </authorList>
    </citation>
    <scope>NUCLEOTIDE SEQUENCE [LARGE SCALE GENOMIC DNA]</scope>
    <source>
        <strain evidence="13">DSM 11792</strain>
    </source>
</reference>